<dbReference type="STRING" id="78915.A0A4P9XQK2"/>
<dbReference type="Proteomes" id="UP000271241">
    <property type="component" value="Unassembled WGS sequence"/>
</dbReference>
<dbReference type="InterPro" id="IPR055221">
    <property type="entry name" value="PSF3_N"/>
</dbReference>
<dbReference type="GO" id="GO:0000811">
    <property type="term" value="C:GINS complex"/>
    <property type="evidence" value="ECO:0007669"/>
    <property type="project" value="UniProtKB-UniRule"/>
</dbReference>
<evidence type="ECO:0000256" key="1">
    <source>
        <dbReference type="ARBA" id="ARBA00004123"/>
    </source>
</evidence>
<protein>
    <recommendedName>
        <fullName evidence="3 6">DNA replication complex GINS protein PSF3</fullName>
    </recommendedName>
</protein>
<feature type="domain" description="GINS subunit" evidence="7">
    <location>
        <begin position="71"/>
        <end position="165"/>
    </location>
</feature>
<dbReference type="CDD" id="cd11713">
    <property type="entry name" value="GINS_A_psf3"/>
    <property type="match status" value="1"/>
</dbReference>
<dbReference type="SUPFAM" id="SSF160059">
    <property type="entry name" value="PriA/YqbF domain"/>
    <property type="match status" value="1"/>
</dbReference>
<comment type="similarity">
    <text evidence="2 6">Belongs to the GINS3/PSF3 family.</text>
</comment>
<dbReference type="PANTHER" id="PTHR22768:SF0">
    <property type="entry name" value="DNA REPLICATION COMPLEX GINS PROTEIN PSF3"/>
    <property type="match status" value="1"/>
</dbReference>
<dbReference type="EMBL" id="KZ992627">
    <property type="protein sequence ID" value="RKP08192.1"/>
    <property type="molecule type" value="Genomic_DNA"/>
</dbReference>
<dbReference type="InterPro" id="IPR036224">
    <property type="entry name" value="GINS_bundle-like_dom_sf"/>
</dbReference>
<dbReference type="OrthoDB" id="10251744at2759"/>
<keyword evidence="10" id="KW-1185">Reference proteome</keyword>
<dbReference type="InterPro" id="IPR021151">
    <property type="entry name" value="GINS_A"/>
</dbReference>
<accession>A0A4P9XQK2</accession>
<evidence type="ECO:0000256" key="3">
    <source>
        <dbReference type="ARBA" id="ARBA00015140"/>
    </source>
</evidence>
<organism evidence="9 10">
    <name type="scientific">Thamnocephalis sphaerospora</name>
    <dbReference type="NCBI Taxonomy" id="78915"/>
    <lineage>
        <taxon>Eukaryota</taxon>
        <taxon>Fungi</taxon>
        <taxon>Fungi incertae sedis</taxon>
        <taxon>Zoopagomycota</taxon>
        <taxon>Zoopagomycotina</taxon>
        <taxon>Zoopagomycetes</taxon>
        <taxon>Zoopagales</taxon>
        <taxon>Sigmoideomycetaceae</taxon>
        <taxon>Thamnocephalis</taxon>
    </lineage>
</organism>
<proteinExistence type="inferred from homology"/>
<sequence>MDDYYDIDSILADQQRIPCTMNIEGTALGYLDNNPGEDLPYGSHLELPLWLAQALARSQQVAIDMPKAYGESMRNSMKASTGNIDLQQLGPYYYLFGTKLLALVDDMELHHLLAGTFRERVCSIMDYAHSRAGAEQTTMFMRMDNTERTLYQIGRRSVGALRRWSLREPDADEQRLRGATTSLTSLKRSASMM</sequence>
<comment type="subcellular location">
    <subcellularLocation>
        <location evidence="1 6">Nucleus</location>
    </subcellularLocation>
</comment>
<evidence type="ECO:0000256" key="4">
    <source>
        <dbReference type="ARBA" id="ARBA00022705"/>
    </source>
</evidence>
<evidence type="ECO:0000259" key="8">
    <source>
        <dbReference type="Pfam" id="PF22466"/>
    </source>
</evidence>
<dbReference type="GO" id="GO:1902975">
    <property type="term" value="P:mitotic DNA replication initiation"/>
    <property type="evidence" value="ECO:0007669"/>
    <property type="project" value="TreeGrafter"/>
</dbReference>
<comment type="subunit">
    <text evidence="6">Component of the GINS complex.</text>
</comment>
<dbReference type="SUPFAM" id="SSF158573">
    <property type="entry name" value="GINS helical bundle-like"/>
    <property type="match status" value="1"/>
</dbReference>
<evidence type="ECO:0000313" key="9">
    <source>
        <dbReference type="EMBL" id="RKP08192.1"/>
    </source>
</evidence>
<feature type="domain" description="DNA replication complex GINS protein PSF3 N-terminal" evidence="8">
    <location>
        <begin position="5"/>
        <end position="56"/>
    </location>
</feature>
<dbReference type="InterPro" id="IPR038437">
    <property type="entry name" value="GINS_Psf3_sf"/>
</dbReference>
<dbReference type="InterPro" id="IPR010492">
    <property type="entry name" value="GINS_Psf3"/>
</dbReference>
<dbReference type="Pfam" id="PF05916">
    <property type="entry name" value="Sld5"/>
    <property type="match status" value="1"/>
</dbReference>
<dbReference type="Pfam" id="PF22466">
    <property type="entry name" value="PSF3_N"/>
    <property type="match status" value="1"/>
</dbReference>
<name>A0A4P9XQK2_9FUNG</name>
<dbReference type="AlphaFoldDB" id="A0A4P9XQK2"/>
<evidence type="ECO:0000256" key="6">
    <source>
        <dbReference type="RuleBase" id="RU367161"/>
    </source>
</evidence>
<evidence type="ECO:0000256" key="2">
    <source>
        <dbReference type="ARBA" id="ARBA00006343"/>
    </source>
</evidence>
<evidence type="ECO:0000256" key="5">
    <source>
        <dbReference type="ARBA" id="ARBA00023242"/>
    </source>
</evidence>
<evidence type="ECO:0000313" key="10">
    <source>
        <dbReference type="Proteomes" id="UP000271241"/>
    </source>
</evidence>
<evidence type="ECO:0000259" key="7">
    <source>
        <dbReference type="Pfam" id="PF05916"/>
    </source>
</evidence>
<gene>
    <name evidence="9" type="ORF">THASP1DRAFT_29992</name>
</gene>
<keyword evidence="5 6" id="KW-0539">Nucleus</keyword>
<dbReference type="PANTHER" id="PTHR22768">
    <property type="entry name" value="DNA REPLICATION COMPLEX GINS PROTEIN PSF3"/>
    <property type="match status" value="1"/>
</dbReference>
<dbReference type="Gene3D" id="1.20.58.2050">
    <property type="match status" value="1"/>
</dbReference>
<keyword evidence="4 6" id="KW-0235">DNA replication</keyword>
<reference evidence="10" key="1">
    <citation type="journal article" date="2018" name="Nat. Microbiol.">
        <title>Leveraging single-cell genomics to expand the fungal tree of life.</title>
        <authorList>
            <person name="Ahrendt S.R."/>
            <person name="Quandt C.A."/>
            <person name="Ciobanu D."/>
            <person name="Clum A."/>
            <person name="Salamov A."/>
            <person name="Andreopoulos B."/>
            <person name="Cheng J.F."/>
            <person name="Woyke T."/>
            <person name="Pelin A."/>
            <person name="Henrissat B."/>
            <person name="Reynolds N.K."/>
            <person name="Benny G.L."/>
            <person name="Smith M.E."/>
            <person name="James T.Y."/>
            <person name="Grigoriev I.V."/>
        </authorList>
    </citation>
    <scope>NUCLEOTIDE SEQUENCE [LARGE SCALE GENOMIC DNA]</scope>
    <source>
        <strain evidence="10">RSA 1356</strain>
    </source>
</reference>
<comment type="function">
    <text evidence="6">The GINS complex plays an essential role in the initiation of DNA replication.</text>
</comment>
<dbReference type="CDD" id="cd21693">
    <property type="entry name" value="GINS_B_Psf3"/>
    <property type="match status" value="1"/>
</dbReference>